<name>Q7LZW9_9VIRU</name>
<proteinExistence type="predicted"/>
<evidence type="ECO:0000313" key="1">
    <source>
        <dbReference type="PIR" id="JQ2035"/>
    </source>
</evidence>
<protein>
    <submittedName>
        <fullName evidence="1">Hypothetical 11.7K protein</fullName>
    </submittedName>
</protein>
<organism evidence="1">
    <name type="scientific">Beet cryptic virus 3</name>
    <dbReference type="NCBI Taxonomy" id="29257"/>
    <lineage>
        <taxon>Viruses</taxon>
        <taxon>Riboviria</taxon>
        <taxon>Orthornavirae</taxon>
        <taxon>Pisuviricota</taxon>
        <taxon>Duplopiviricetes</taxon>
        <taxon>Durnavirales</taxon>
        <taxon>Partitiviridae</taxon>
        <taxon>Deltapartitivirus</taxon>
        <taxon>Deltapartitivirus trebetae</taxon>
    </lineage>
</organism>
<reference evidence="1" key="1">
    <citation type="journal article" date="1993" name="J. Gen. Virol.">
        <title>Nucleotide sequence of beet cryptic virus 3 dsRNA2 which encodes a putative RNA-dependent RNA polymerase.</title>
        <authorList>
            <person name="Xie W.S."/>
            <person name="Antoniw J.F."/>
            <person name="White R.F."/>
        </authorList>
    </citation>
    <scope>NUCLEOTIDE SEQUENCE</scope>
</reference>
<sequence>MYMLPSGAANFLCLNKILLSSKANSVSSLGNSIRSFNKLKAQLISNLVTLESKLDQSSAYNHLEPSRFIWCSIRGTLNWGSEPMCMKVVPSIKFSSKGLAAVPSIRI</sequence>
<accession>Q7LZW9</accession>
<dbReference type="PIR" id="JQ2035">
    <property type="entry name" value="JQ2035"/>
</dbReference>